<keyword evidence="4" id="KW-0106">Calcium</keyword>
<evidence type="ECO:0000256" key="1">
    <source>
        <dbReference type="ARBA" id="ARBA00007963"/>
    </source>
</evidence>
<proteinExistence type="inferred from homology"/>
<evidence type="ECO:0000313" key="6">
    <source>
        <dbReference type="EMBL" id="SHF13363.1"/>
    </source>
</evidence>
<dbReference type="InterPro" id="IPR036820">
    <property type="entry name" value="Archease_dom_sf"/>
</dbReference>
<dbReference type="SUPFAM" id="SSF69819">
    <property type="entry name" value="MTH1598-like"/>
    <property type="match status" value="1"/>
</dbReference>
<evidence type="ECO:0000256" key="2">
    <source>
        <dbReference type="ARBA" id="ARBA00022694"/>
    </source>
</evidence>
<dbReference type="OrthoDB" id="46995at2"/>
<dbReference type="Proteomes" id="UP000184334">
    <property type="component" value="Unassembled WGS sequence"/>
</dbReference>
<dbReference type="STRING" id="1122195.SAMN02745164_01849"/>
<dbReference type="InterPro" id="IPR023572">
    <property type="entry name" value="Archease_dom"/>
</dbReference>
<dbReference type="Pfam" id="PF01951">
    <property type="entry name" value="Archease"/>
    <property type="match status" value="1"/>
</dbReference>
<keyword evidence="7" id="KW-1185">Reference proteome</keyword>
<sequence length="125" mass="14579">MSKELNHSADIMFELKGENIVEITEDLFDAFNKVFNPIVGGMEREYIYNINSKEIDDIIFDIGNYSLNKVYEGLFPSKVEIIQKNLKIYFSKIINLKNNIEIKAVAYPKIIQNENNILLRIIFDI</sequence>
<evidence type="ECO:0000259" key="5">
    <source>
        <dbReference type="Pfam" id="PF01951"/>
    </source>
</evidence>
<keyword evidence="3" id="KW-0479">Metal-binding</keyword>
<evidence type="ECO:0000313" key="7">
    <source>
        <dbReference type="Proteomes" id="UP000184334"/>
    </source>
</evidence>
<organism evidence="6 7">
    <name type="scientific">Marinitoga hydrogenitolerans (strain DSM 16785 / JCM 12826 / AT1271)</name>
    <dbReference type="NCBI Taxonomy" id="1122195"/>
    <lineage>
        <taxon>Bacteria</taxon>
        <taxon>Thermotogati</taxon>
        <taxon>Thermotogota</taxon>
        <taxon>Thermotogae</taxon>
        <taxon>Petrotogales</taxon>
        <taxon>Petrotogaceae</taxon>
        <taxon>Marinitoga</taxon>
    </lineage>
</organism>
<dbReference type="GO" id="GO:0008033">
    <property type="term" value="P:tRNA processing"/>
    <property type="evidence" value="ECO:0007669"/>
    <property type="project" value="UniProtKB-KW"/>
</dbReference>
<reference evidence="6" key="1">
    <citation type="submission" date="2016-11" db="EMBL/GenBank/DDBJ databases">
        <authorList>
            <person name="Varghese N."/>
            <person name="Submissions S."/>
        </authorList>
    </citation>
    <scope>NUCLEOTIDE SEQUENCE [LARGE SCALE GENOMIC DNA]</scope>
    <source>
        <strain evidence="6">DSM 16785</strain>
    </source>
</reference>
<name>A0A1M4Z5L9_MARH1</name>
<dbReference type="Gene3D" id="3.55.10.10">
    <property type="entry name" value="Archease domain"/>
    <property type="match status" value="1"/>
</dbReference>
<dbReference type="AlphaFoldDB" id="A0A1M4Z5L9"/>
<comment type="similarity">
    <text evidence="1">Belongs to the archease family.</text>
</comment>
<dbReference type="GO" id="GO:0046872">
    <property type="term" value="F:metal ion binding"/>
    <property type="evidence" value="ECO:0007669"/>
    <property type="project" value="UniProtKB-KW"/>
</dbReference>
<evidence type="ECO:0000256" key="4">
    <source>
        <dbReference type="ARBA" id="ARBA00022837"/>
    </source>
</evidence>
<keyword evidence="2" id="KW-0819">tRNA processing</keyword>
<evidence type="ECO:0000256" key="3">
    <source>
        <dbReference type="ARBA" id="ARBA00022723"/>
    </source>
</evidence>
<gene>
    <name evidence="6" type="ORF">SAMN02745164_01849</name>
</gene>
<accession>A0A1M4Z5L9</accession>
<dbReference type="EMBL" id="FQUI01000038">
    <property type="protein sequence ID" value="SHF13363.1"/>
    <property type="molecule type" value="Genomic_DNA"/>
</dbReference>
<dbReference type="RefSeq" id="WP_072865655.1">
    <property type="nucleotide sequence ID" value="NZ_FQUI01000038.1"/>
</dbReference>
<comment type="caution">
    <text evidence="6">The sequence shown here is derived from an EMBL/GenBank/DDBJ whole genome shotgun (WGS) entry which is preliminary data.</text>
</comment>
<protein>
    <recommendedName>
        <fullName evidence="5">Archease domain-containing protein</fullName>
    </recommendedName>
</protein>
<feature type="domain" description="Archease" evidence="5">
    <location>
        <begin position="4"/>
        <end position="125"/>
    </location>
</feature>